<sequence>MTKTTDLSELPPSAKYVYHVLANEDDGQLTRSELIEETDLPERTIDEALDTLKNRDYVLTSRKSGDLRQVVCSIRDHPDT</sequence>
<dbReference type="InterPro" id="IPR036388">
    <property type="entry name" value="WH-like_DNA-bd_sf"/>
</dbReference>
<dbReference type="EMBL" id="MK310226">
    <property type="protein sequence ID" value="QBI90083.1"/>
    <property type="molecule type" value="Genomic_DNA"/>
</dbReference>
<reference evidence="2" key="1">
    <citation type="journal article" date="2019" name="Genes (Basel)">
        <title>Halobacterium salinarum virus ChaoS9, a Novel Halovirus Related to PhiH1 and PhiCh1.</title>
        <authorList>
            <person name="Dyall-Smith M."/>
            <person name="Palm P."/>
            <person name="Wanner G."/>
            <person name="Witte A."/>
            <person name="Oesterhelt D."/>
            <person name="Pfeiffer F."/>
        </authorList>
    </citation>
    <scope>NUCLEOTIDE SEQUENCE [LARGE SCALE GENOMIC DNA]</scope>
</reference>
<dbReference type="SUPFAM" id="SSF46785">
    <property type="entry name" value="Winged helix' DNA-binding domain"/>
    <property type="match status" value="1"/>
</dbReference>
<gene>
    <name evidence="1" type="ORF">ChaoS9_390</name>
</gene>
<dbReference type="SMR" id="A0A481V9I7"/>
<proteinExistence type="predicted"/>
<dbReference type="Gene3D" id="1.10.10.10">
    <property type="entry name" value="Winged helix-like DNA-binding domain superfamily/Winged helix DNA-binding domain"/>
    <property type="match status" value="1"/>
</dbReference>
<name>A0A481V9I7_9CAUD</name>
<keyword evidence="2" id="KW-1185">Reference proteome</keyword>
<dbReference type="Proteomes" id="UP000294095">
    <property type="component" value="Segment"/>
</dbReference>
<evidence type="ECO:0000313" key="1">
    <source>
        <dbReference type="EMBL" id="QBI90083.1"/>
    </source>
</evidence>
<evidence type="ECO:0000313" key="2">
    <source>
        <dbReference type="Proteomes" id="UP000294095"/>
    </source>
</evidence>
<accession>A0A481V9I7</accession>
<organism evidence="1 2">
    <name type="scientific">Halobacterium phage ChaoS9</name>
    <dbReference type="NCBI Taxonomy" id="2847105"/>
    <lineage>
        <taxon>Viruses</taxon>
        <taxon>Duplodnaviria</taxon>
        <taxon>Heunggongvirae</taxon>
        <taxon>Uroviricota</taxon>
        <taxon>Caudoviricetes</taxon>
        <taxon>Vertoviridae</taxon>
        <taxon>Chaovirus</taxon>
        <taxon>Chaovirus bigenum</taxon>
        <taxon>Chaovirus ChaoS9</taxon>
    </lineage>
</organism>
<protein>
    <submittedName>
        <fullName evidence="1">MarR family transcription regulator</fullName>
    </submittedName>
</protein>
<dbReference type="InterPro" id="IPR036390">
    <property type="entry name" value="WH_DNA-bd_sf"/>
</dbReference>